<evidence type="ECO:0000256" key="1">
    <source>
        <dbReference type="SAM" id="Phobius"/>
    </source>
</evidence>
<sequence length="68" mass="7208">MDSLKPWYLSRTVWASLVAITASLAGLLGFPIEDGETDALVDGFVQAVVALASLFALFGRLVARARIG</sequence>
<feature type="transmembrane region" description="Helical" evidence="1">
    <location>
        <begin position="12"/>
        <end position="32"/>
    </location>
</feature>
<name>A0ABS0SBX1_9HYPH</name>
<organism evidence="2 3">
    <name type="scientific">Aquamicrobium zhengzhouense</name>
    <dbReference type="NCBI Taxonomy" id="2781738"/>
    <lineage>
        <taxon>Bacteria</taxon>
        <taxon>Pseudomonadati</taxon>
        <taxon>Pseudomonadota</taxon>
        <taxon>Alphaproteobacteria</taxon>
        <taxon>Hyphomicrobiales</taxon>
        <taxon>Phyllobacteriaceae</taxon>
        <taxon>Aquamicrobium</taxon>
    </lineage>
</organism>
<keyword evidence="1" id="KW-1133">Transmembrane helix</keyword>
<evidence type="ECO:0000313" key="3">
    <source>
        <dbReference type="Proteomes" id="UP000601789"/>
    </source>
</evidence>
<comment type="caution">
    <text evidence="2">The sequence shown here is derived from an EMBL/GenBank/DDBJ whole genome shotgun (WGS) entry which is preliminary data.</text>
</comment>
<dbReference type="RefSeq" id="WP_198476143.1">
    <property type="nucleotide sequence ID" value="NZ_JADGMQ010000004.1"/>
</dbReference>
<protein>
    <submittedName>
        <fullName evidence="2">Uncharacterized protein</fullName>
    </submittedName>
</protein>
<feature type="transmembrane region" description="Helical" evidence="1">
    <location>
        <begin position="44"/>
        <end position="63"/>
    </location>
</feature>
<gene>
    <name evidence="2" type="ORF">IOD40_08735</name>
</gene>
<keyword evidence="1" id="KW-0472">Membrane</keyword>
<evidence type="ECO:0000313" key="2">
    <source>
        <dbReference type="EMBL" id="MBI1620746.1"/>
    </source>
</evidence>
<dbReference type="EMBL" id="JADGMQ010000004">
    <property type="protein sequence ID" value="MBI1620746.1"/>
    <property type="molecule type" value="Genomic_DNA"/>
</dbReference>
<keyword evidence="3" id="KW-1185">Reference proteome</keyword>
<proteinExistence type="predicted"/>
<keyword evidence="1" id="KW-0812">Transmembrane</keyword>
<reference evidence="2 3" key="1">
    <citation type="submission" date="2020-10" db="EMBL/GenBank/DDBJ databases">
        <title>Aquamicrobium zhengzhouensis sp. nov., a exopolysaccharide producing bacterium isolated from farmland soil.</title>
        <authorList>
            <person name="Wang X."/>
        </authorList>
    </citation>
    <scope>NUCLEOTIDE SEQUENCE [LARGE SCALE GENOMIC DNA]</scope>
    <source>
        <strain evidence="3">cd-1</strain>
    </source>
</reference>
<dbReference type="Proteomes" id="UP000601789">
    <property type="component" value="Unassembled WGS sequence"/>
</dbReference>
<accession>A0ABS0SBX1</accession>